<evidence type="ECO:0008006" key="3">
    <source>
        <dbReference type="Google" id="ProtNLM"/>
    </source>
</evidence>
<reference evidence="1" key="1">
    <citation type="submission" date="2024-05" db="EMBL/GenBank/DDBJ databases">
        <title>30 novel species of actinomycetes from the DSMZ collection.</title>
        <authorList>
            <person name="Nouioui I."/>
        </authorList>
    </citation>
    <scope>NUCLEOTIDE SEQUENCE</scope>
    <source>
        <strain evidence="1">DSM 41529</strain>
    </source>
</reference>
<proteinExistence type="predicted"/>
<accession>A0ABU2XSH8</accession>
<dbReference type="RefSeq" id="WP_311729044.1">
    <property type="nucleotide sequence ID" value="NZ_JAVRFD010000026.1"/>
</dbReference>
<dbReference type="Gene3D" id="2.40.180.10">
    <property type="entry name" value="Catalase core domain"/>
    <property type="match status" value="1"/>
</dbReference>
<name>A0ABU2XSH8_9ACTN</name>
<evidence type="ECO:0000313" key="1">
    <source>
        <dbReference type="EMBL" id="MDT0548475.1"/>
    </source>
</evidence>
<comment type="caution">
    <text evidence="1">The sequence shown here is derived from an EMBL/GenBank/DDBJ whole genome shotgun (WGS) entry which is preliminary data.</text>
</comment>
<protein>
    <recommendedName>
        <fullName evidence="3">Catalase</fullName>
    </recommendedName>
</protein>
<dbReference type="InterPro" id="IPR020835">
    <property type="entry name" value="Catalase_sf"/>
</dbReference>
<dbReference type="InterPro" id="IPR018028">
    <property type="entry name" value="Catalase"/>
</dbReference>
<dbReference type="Proteomes" id="UP001180754">
    <property type="component" value="Unassembled WGS sequence"/>
</dbReference>
<dbReference type="SUPFAM" id="SSF56634">
    <property type="entry name" value="Heme-dependent catalase-like"/>
    <property type="match status" value="1"/>
</dbReference>
<dbReference type="EMBL" id="JAVRFD010000026">
    <property type="protein sequence ID" value="MDT0548475.1"/>
    <property type="molecule type" value="Genomic_DNA"/>
</dbReference>
<sequence>MIDTAQHERPALRHARFPFHYEQHQGGSPEAERLVFDKLARELAGVRRGNRHGGPAHLLRTVHAKPALGVDNARIRFHDDLPEALRVGYAQPGAEYPAAVRLADASGAERPDAAPDLRGMAVRVQAGPGGTHDLLTTSFPVSYAADAREYVAFAKAMGDAGSAAERVFGLLVKLPLAVGWSTAARMRRHVHTATRHMVGSLARETFWSCGAILWGDAGPVRYRLRPAPGSTPAPPPDRGDPGYLHRELTQRLSTGDVCFELCVQRYLDERRTPVEDGSVEWQESDAPVVPVAVLTVPRQDLEGAEACSAAHRVERLAFNPWHTTEEFRPLGNLNRARRAAYEASGAQRPGPRFPTATPRRDAVLSLPVRAAFGLVDRCVPWHRLPLPPVYRGGGS</sequence>
<gene>
    <name evidence="1" type="ORF">RND15_38140</name>
</gene>
<dbReference type="PROSITE" id="PS51402">
    <property type="entry name" value="CATALASE_3"/>
    <property type="match status" value="1"/>
</dbReference>
<keyword evidence="2" id="KW-1185">Reference proteome</keyword>
<organism evidence="1 2">
    <name type="scientific">Streptomyces lonegramiae</name>
    <dbReference type="NCBI Taxonomy" id="3075524"/>
    <lineage>
        <taxon>Bacteria</taxon>
        <taxon>Bacillati</taxon>
        <taxon>Actinomycetota</taxon>
        <taxon>Actinomycetes</taxon>
        <taxon>Kitasatosporales</taxon>
        <taxon>Streptomycetaceae</taxon>
        <taxon>Streptomyces</taxon>
    </lineage>
</organism>
<evidence type="ECO:0000313" key="2">
    <source>
        <dbReference type="Proteomes" id="UP001180754"/>
    </source>
</evidence>